<dbReference type="RefSeq" id="WP_145359804.1">
    <property type="nucleotide sequence ID" value="NZ_CP036265.1"/>
</dbReference>
<proteinExistence type="predicted"/>
<feature type="transmembrane region" description="Helical" evidence="1">
    <location>
        <begin position="36"/>
        <end position="58"/>
    </location>
</feature>
<dbReference type="AlphaFoldDB" id="A0A517PBZ6"/>
<feature type="transmembrane region" description="Helical" evidence="1">
    <location>
        <begin position="78"/>
        <end position="100"/>
    </location>
</feature>
<evidence type="ECO:0000313" key="3">
    <source>
        <dbReference type="Proteomes" id="UP000318741"/>
    </source>
</evidence>
<dbReference type="KEGG" id="acaf:CA12_29900"/>
<keyword evidence="1" id="KW-1133">Transmembrane helix</keyword>
<evidence type="ECO:0000313" key="2">
    <source>
        <dbReference type="EMBL" id="QDT16882.1"/>
    </source>
</evidence>
<keyword evidence="1" id="KW-0472">Membrane</keyword>
<name>A0A517PBZ6_9PLAN</name>
<dbReference type="Proteomes" id="UP000318741">
    <property type="component" value="Chromosome"/>
</dbReference>
<sequence>MSDGPPPPVPGSRIEVVERDERLVLRIPAGGPRARSIFWFALFWNALSWAVAGTFWGVAVANGVDWNLKPAGGQDGPVPWFVLPLVGLFPAIGVGLVIWWSKLRFTHTLLFAAPATGGEPATVAVRTEWFGRERTRTIRLEPGDRAELEVAYEENDRPRYRVRVGPQEEKDRTLAFGTAWADDEVRWVAESINQTLGVEAERFPDDAPGAPPRTAPVAADANADHPHVRTGLDARGRSIVEARCWPGWPPGKRTLAAFMTVSALAWWAALIFIAVRALPDAGQAGGRDLVGFLFLVPFALVGMMIISVPVAVCRASVRTTIAEEGLILRWGVGLLRYTYRVPRERISAVVVWENFGTVRDARGSRPVTVAAVRVDPPVKLGSHVPLSLGGGREVAEDVAGLVRHRLESTGWRPVPDGL</sequence>
<dbReference type="EMBL" id="CP036265">
    <property type="protein sequence ID" value="QDT16882.1"/>
    <property type="molecule type" value="Genomic_DNA"/>
</dbReference>
<keyword evidence="3" id="KW-1185">Reference proteome</keyword>
<keyword evidence="1" id="KW-0812">Transmembrane</keyword>
<organism evidence="2 3">
    <name type="scientific">Alienimonas californiensis</name>
    <dbReference type="NCBI Taxonomy" id="2527989"/>
    <lineage>
        <taxon>Bacteria</taxon>
        <taxon>Pseudomonadati</taxon>
        <taxon>Planctomycetota</taxon>
        <taxon>Planctomycetia</taxon>
        <taxon>Planctomycetales</taxon>
        <taxon>Planctomycetaceae</taxon>
        <taxon>Alienimonas</taxon>
    </lineage>
</organism>
<evidence type="ECO:0000256" key="1">
    <source>
        <dbReference type="SAM" id="Phobius"/>
    </source>
</evidence>
<protein>
    <submittedName>
        <fullName evidence="2">Uncharacterized protein</fullName>
    </submittedName>
</protein>
<reference evidence="2 3" key="1">
    <citation type="submission" date="2019-02" db="EMBL/GenBank/DDBJ databases">
        <title>Deep-cultivation of Planctomycetes and their phenomic and genomic characterization uncovers novel biology.</title>
        <authorList>
            <person name="Wiegand S."/>
            <person name="Jogler M."/>
            <person name="Boedeker C."/>
            <person name="Pinto D."/>
            <person name="Vollmers J."/>
            <person name="Rivas-Marin E."/>
            <person name="Kohn T."/>
            <person name="Peeters S.H."/>
            <person name="Heuer A."/>
            <person name="Rast P."/>
            <person name="Oberbeckmann S."/>
            <person name="Bunk B."/>
            <person name="Jeske O."/>
            <person name="Meyerdierks A."/>
            <person name="Storesund J.E."/>
            <person name="Kallscheuer N."/>
            <person name="Luecker S."/>
            <person name="Lage O.M."/>
            <person name="Pohl T."/>
            <person name="Merkel B.J."/>
            <person name="Hornburger P."/>
            <person name="Mueller R.-W."/>
            <person name="Bruemmer F."/>
            <person name="Labrenz M."/>
            <person name="Spormann A.M."/>
            <person name="Op den Camp H."/>
            <person name="Overmann J."/>
            <person name="Amann R."/>
            <person name="Jetten M.S.M."/>
            <person name="Mascher T."/>
            <person name="Medema M.H."/>
            <person name="Devos D.P."/>
            <person name="Kaster A.-K."/>
            <person name="Ovreas L."/>
            <person name="Rohde M."/>
            <person name="Galperin M.Y."/>
            <person name="Jogler C."/>
        </authorList>
    </citation>
    <scope>NUCLEOTIDE SEQUENCE [LARGE SCALE GENOMIC DNA]</scope>
    <source>
        <strain evidence="2 3">CA12</strain>
    </source>
</reference>
<accession>A0A517PBZ6</accession>
<gene>
    <name evidence="2" type="ORF">CA12_29900</name>
</gene>
<feature type="transmembrane region" description="Helical" evidence="1">
    <location>
        <begin position="255"/>
        <end position="278"/>
    </location>
</feature>
<feature type="transmembrane region" description="Helical" evidence="1">
    <location>
        <begin position="290"/>
        <end position="312"/>
    </location>
</feature>